<dbReference type="InterPro" id="IPR011105">
    <property type="entry name" value="Cell_wall_hydrolase_SleB"/>
</dbReference>
<accession>X0Y0B8</accession>
<sequence length="89" mass="10216">ACVIRNRGGSVRGFYGAQRKDLDAFCQRQGPHFMEAAKRIAREVFEEDSLDITGGATHFENIKAFGMPYWAKDMAVTCKIRRHTFFKKK</sequence>
<feature type="domain" description="Cell wall hydrolase SleB" evidence="1">
    <location>
        <begin position="33"/>
        <end position="86"/>
    </location>
</feature>
<evidence type="ECO:0000259" key="1">
    <source>
        <dbReference type="Pfam" id="PF07486"/>
    </source>
</evidence>
<dbReference type="EMBL" id="BARS01053159">
    <property type="protein sequence ID" value="GAG49214.1"/>
    <property type="molecule type" value="Genomic_DNA"/>
</dbReference>
<dbReference type="Pfam" id="PF07486">
    <property type="entry name" value="Hydrolase_2"/>
    <property type="match status" value="1"/>
</dbReference>
<protein>
    <recommendedName>
        <fullName evidence="1">Cell wall hydrolase SleB domain-containing protein</fullName>
    </recommendedName>
</protein>
<organism evidence="2">
    <name type="scientific">marine sediment metagenome</name>
    <dbReference type="NCBI Taxonomy" id="412755"/>
    <lineage>
        <taxon>unclassified sequences</taxon>
        <taxon>metagenomes</taxon>
        <taxon>ecological metagenomes</taxon>
    </lineage>
</organism>
<name>X0Y0B8_9ZZZZ</name>
<proteinExistence type="predicted"/>
<comment type="caution">
    <text evidence="2">The sequence shown here is derived from an EMBL/GenBank/DDBJ whole genome shotgun (WGS) entry which is preliminary data.</text>
</comment>
<feature type="non-terminal residue" evidence="2">
    <location>
        <position position="1"/>
    </location>
</feature>
<dbReference type="AlphaFoldDB" id="X0Y0B8"/>
<evidence type="ECO:0000313" key="2">
    <source>
        <dbReference type="EMBL" id="GAG49214.1"/>
    </source>
</evidence>
<reference evidence="2" key="1">
    <citation type="journal article" date="2014" name="Front. Microbiol.">
        <title>High frequency of phylogenetically diverse reductive dehalogenase-homologous genes in deep subseafloor sedimentary metagenomes.</title>
        <authorList>
            <person name="Kawai M."/>
            <person name="Futagami T."/>
            <person name="Toyoda A."/>
            <person name="Takaki Y."/>
            <person name="Nishi S."/>
            <person name="Hori S."/>
            <person name="Arai W."/>
            <person name="Tsubouchi T."/>
            <person name="Morono Y."/>
            <person name="Uchiyama I."/>
            <person name="Ito T."/>
            <person name="Fujiyama A."/>
            <person name="Inagaki F."/>
            <person name="Takami H."/>
        </authorList>
    </citation>
    <scope>NUCLEOTIDE SEQUENCE</scope>
    <source>
        <strain evidence="2">Expedition CK06-06</strain>
    </source>
</reference>
<gene>
    <name evidence="2" type="ORF">S01H1_78928</name>
</gene>